<dbReference type="STRING" id="7918.ENSLOCP00000011454"/>
<dbReference type="Gene3D" id="3.40.50.300">
    <property type="entry name" value="P-loop containing nucleotide triphosphate hydrolases"/>
    <property type="match status" value="1"/>
</dbReference>
<dbReference type="SUPFAM" id="SSF52540">
    <property type="entry name" value="P-loop containing nucleoside triphosphate hydrolases"/>
    <property type="match status" value="1"/>
</dbReference>
<dbReference type="InParanoid" id="W5MSU5"/>
<dbReference type="EMBL" id="AHAT01003478">
    <property type="status" value="NOT_ANNOTATED_CDS"/>
    <property type="molecule type" value="Genomic_DNA"/>
</dbReference>
<dbReference type="Bgee" id="ENSLOCG00000009391">
    <property type="expression patterns" value="Expressed in pharyngeal gill and 13 other cell types or tissues"/>
</dbReference>
<evidence type="ECO:0000313" key="3">
    <source>
        <dbReference type="Proteomes" id="UP000018468"/>
    </source>
</evidence>
<dbReference type="EMBL" id="AHAT01003480">
    <property type="status" value="NOT_ANNOTATED_CDS"/>
    <property type="molecule type" value="Genomic_DNA"/>
</dbReference>
<dbReference type="InterPro" id="IPR032704">
    <property type="entry name" value="Cms1"/>
</dbReference>
<organism evidence="2 3">
    <name type="scientific">Lepisosteus oculatus</name>
    <name type="common">Spotted gar</name>
    <dbReference type="NCBI Taxonomy" id="7918"/>
    <lineage>
        <taxon>Eukaryota</taxon>
        <taxon>Metazoa</taxon>
        <taxon>Chordata</taxon>
        <taxon>Craniata</taxon>
        <taxon>Vertebrata</taxon>
        <taxon>Euteleostomi</taxon>
        <taxon>Actinopterygii</taxon>
        <taxon>Neopterygii</taxon>
        <taxon>Holostei</taxon>
        <taxon>Semionotiformes</taxon>
        <taxon>Lepisosteidae</taxon>
        <taxon>Lepisosteus</taxon>
    </lineage>
</organism>
<feature type="region of interest" description="Disordered" evidence="1">
    <location>
        <begin position="1"/>
        <end position="58"/>
    </location>
</feature>
<dbReference type="GeneTree" id="ENSGT00390000006574"/>
<dbReference type="InterPro" id="IPR027417">
    <property type="entry name" value="P-loop_NTPase"/>
</dbReference>
<name>W5MSU5_LEPOC</name>
<reference evidence="2" key="2">
    <citation type="submission" date="2025-08" db="UniProtKB">
        <authorList>
            <consortium name="Ensembl"/>
        </authorList>
    </citation>
    <scope>IDENTIFICATION</scope>
</reference>
<reference evidence="2" key="3">
    <citation type="submission" date="2025-09" db="UniProtKB">
        <authorList>
            <consortium name="Ensembl"/>
        </authorList>
    </citation>
    <scope>IDENTIFICATION</scope>
</reference>
<dbReference type="Proteomes" id="UP000018468">
    <property type="component" value="Linkage group LG17"/>
</dbReference>
<dbReference type="eggNOG" id="KOG3089">
    <property type="taxonomic scope" value="Eukaryota"/>
</dbReference>
<feature type="compositionally biased region" description="Basic and acidic residues" evidence="1">
    <location>
        <begin position="25"/>
        <end position="35"/>
    </location>
</feature>
<dbReference type="Ensembl" id="ENSLOCT00000011471.1">
    <property type="protein sequence ID" value="ENSLOCP00000011454.1"/>
    <property type="gene ID" value="ENSLOCG00000009391.1"/>
</dbReference>
<dbReference type="Pfam" id="PF14617">
    <property type="entry name" value="CMS1"/>
    <property type="match status" value="1"/>
</dbReference>
<evidence type="ECO:0000313" key="2">
    <source>
        <dbReference type="Ensembl" id="ENSLOCP00000011454.1"/>
    </source>
</evidence>
<protein>
    <submittedName>
        <fullName evidence="2">Cms1 ribosomal small subunit homolog</fullName>
    </submittedName>
</protein>
<dbReference type="EMBL" id="AHAT01003477">
    <property type="status" value="NOT_ANNOTATED_CDS"/>
    <property type="molecule type" value="Genomic_DNA"/>
</dbReference>
<dbReference type="EMBL" id="AHAT01003474">
    <property type="status" value="NOT_ANNOTATED_CDS"/>
    <property type="molecule type" value="Genomic_DNA"/>
</dbReference>
<dbReference type="PANTHER" id="PTHR24030">
    <property type="entry name" value="PROTEIN CMSS1"/>
    <property type="match status" value="1"/>
</dbReference>
<dbReference type="OMA" id="DHFAQKA"/>
<dbReference type="PANTHER" id="PTHR24030:SF0">
    <property type="entry name" value="PROTEIN CMSS1"/>
    <property type="match status" value="1"/>
</dbReference>
<dbReference type="EMBL" id="AHAT01003476">
    <property type="status" value="NOT_ANNOTATED_CDS"/>
    <property type="molecule type" value="Genomic_DNA"/>
</dbReference>
<evidence type="ECO:0000256" key="1">
    <source>
        <dbReference type="SAM" id="MobiDB-lite"/>
    </source>
</evidence>
<keyword evidence="3" id="KW-1185">Reference proteome</keyword>
<dbReference type="FunCoup" id="W5MSU5">
    <property type="interactions" value="509"/>
</dbReference>
<feature type="compositionally biased region" description="Basic residues" evidence="1">
    <location>
        <begin position="36"/>
        <end position="55"/>
    </location>
</feature>
<accession>W5MSU5</accession>
<sequence length="286" mass="32426">MGDELGDEWWQGNNNSGPSEDEADKAEVKTPEKSETKKRKSQSVKPAKAKKKKTDNKRTECFVAQKTTDVEEKVSKKSRRKKKKITQVLASTTPKPGCPADLWRLIEEQYSDSRSAIEMEELKLPDSCFLPSNDLTHSLSSFLKEICPKWAKLCKQHTEKKSVIVLVVCSSAHRTLELINEHRSFKGTHSGLHTYLSHLKVEQQMQHLEKSVAHIGVGTPGRIKALIEKDGLTLNALKYVVLDWNWRDQKLRRLADIPEVRLEMLKLLETGIIQACKAGTVKLGLY</sequence>
<dbReference type="EMBL" id="AHAT01003479">
    <property type="status" value="NOT_ANNOTATED_CDS"/>
    <property type="molecule type" value="Genomic_DNA"/>
</dbReference>
<dbReference type="AlphaFoldDB" id="W5MSU5"/>
<reference evidence="3" key="1">
    <citation type="submission" date="2011-12" db="EMBL/GenBank/DDBJ databases">
        <title>The Draft Genome of Lepisosteus oculatus.</title>
        <authorList>
            <consortium name="The Broad Institute Genome Assembly &amp; Analysis Group"/>
            <consortium name="Computational R&amp;D Group"/>
            <consortium name="and Sequencing Platform"/>
            <person name="Di Palma F."/>
            <person name="Alfoldi J."/>
            <person name="Johnson J."/>
            <person name="Berlin A."/>
            <person name="Gnerre S."/>
            <person name="Jaffe D."/>
            <person name="MacCallum I."/>
            <person name="Young S."/>
            <person name="Walker B.J."/>
            <person name="Lander E.S."/>
            <person name="Lindblad-Toh K."/>
        </authorList>
    </citation>
    <scope>NUCLEOTIDE SEQUENCE [LARGE SCALE GENOMIC DNA]</scope>
</reference>
<dbReference type="EMBL" id="AHAT01003475">
    <property type="status" value="NOT_ANNOTATED_CDS"/>
    <property type="molecule type" value="Genomic_DNA"/>
</dbReference>
<proteinExistence type="predicted"/>